<dbReference type="EMBL" id="JABEQG010000017">
    <property type="protein sequence ID" value="MBB2156682.1"/>
    <property type="molecule type" value="Genomic_DNA"/>
</dbReference>
<keyword evidence="1" id="KW-0472">Membrane</keyword>
<proteinExistence type="predicted"/>
<organism evidence="2 3">
    <name type="scientific">Gluconacetobacter diazotrophicus</name>
    <name type="common">Acetobacter diazotrophicus</name>
    <dbReference type="NCBI Taxonomy" id="33996"/>
    <lineage>
        <taxon>Bacteria</taxon>
        <taxon>Pseudomonadati</taxon>
        <taxon>Pseudomonadota</taxon>
        <taxon>Alphaproteobacteria</taxon>
        <taxon>Acetobacterales</taxon>
        <taxon>Acetobacteraceae</taxon>
        <taxon>Gluconacetobacter</taxon>
    </lineage>
</organism>
<comment type="caution">
    <text evidence="2">The sequence shown here is derived from an EMBL/GenBank/DDBJ whole genome shotgun (WGS) entry which is preliminary data.</text>
</comment>
<keyword evidence="1" id="KW-1133">Transmembrane helix</keyword>
<evidence type="ECO:0000313" key="3">
    <source>
        <dbReference type="Proteomes" id="UP000550787"/>
    </source>
</evidence>
<dbReference type="RefSeq" id="WP_012223580.1">
    <property type="nucleotide sequence ID" value="NZ_JABEQG010000017.1"/>
</dbReference>
<sequence>MLYLIGLFCSPLALLLAGRPIQALLNGVIWCVSLFSLVVGLIFGLLPALLLWGIGVAHAFAVINARNADRRADRLAAALRARR</sequence>
<evidence type="ECO:0000256" key="1">
    <source>
        <dbReference type="SAM" id="Phobius"/>
    </source>
</evidence>
<reference evidence="2 3" key="1">
    <citation type="submission" date="2020-04" db="EMBL/GenBank/DDBJ databases">
        <title>Description of novel Gluconacetobacter.</title>
        <authorList>
            <person name="Sombolestani A."/>
        </authorList>
    </citation>
    <scope>NUCLEOTIDE SEQUENCE [LARGE SCALE GENOMIC DNA]</scope>
    <source>
        <strain evidence="2 3">LMG 7603</strain>
    </source>
</reference>
<dbReference type="AlphaFoldDB" id="A0A7W4FFF7"/>
<keyword evidence="1" id="KW-0812">Transmembrane</keyword>
<evidence type="ECO:0008006" key="4">
    <source>
        <dbReference type="Google" id="ProtNLM"/>
    </source>
</evidence>
<protein>
    <recommendedName>
        <fullName evidence="4">YqaE/Pmp3 family membrane protein</fullName>
    </recommendedName>
</protein>
<dbReference type="Proteomes" id="UP000550787">
    <property type="component" value="Unassembled WGS sequence"/>
</dbReference>
<evidence type="ECO:0000313" key="2">
    <source>
        <dbReference type="EMBL" id="MBB2156682.1"/>
    </source>
</evidence>
<feature type="transmembrane region" description="Helical" evidence="1">
    <location>
        <begin position="33"/>
        <end position="61"/>
    </location>
</feature>
<accession>A0A7W4FFF7</accession>
<name>A0A7W4FFF7_GLUDI</name>
<gene>
    <name evidence="2" type="ORF">HLH33_10225</name>
</gene>